<sequence length="257" mass="24857">MPVRRLTAIAILATAALTLTLTLSACGPDETTASGQPATAPTVGSGSVAASPASSAGAATGGGQGTAPGASRGSAHPSPAGAKGGSGGTSSDEYAYAHPCAGEQVKVTTGFDAQLGTTKRLIKVINTGSTACGLSFHPSVAIDNSGTVGAGSGPGPVQSVQPAVSKNLGDGQGYPLRAGATAYAVVDLDPSHSTTGAGRQYNELSVMATDKLPLADTVATPITEQGGGAGNPYVKSPFLGKYSDTVADASADATPGQ</sequence>
<proteinExistence type="predicted"/>
<keyword evidence="5" id="KW-1185">Reference proteome</keyword>
<protein>
    <recommendedName>
        <fullName evidence="3">DUF4232 domain-containing protein</fullName>
    </recommendedName>
</protein>
<evidence type="ECO:0000256" key="1">
    <source>
        <dbReference type="SAM" id="MobiDB-lite"/>
    </source>
</evidence>
<dbReference type="RefSeq" id="WP_184939087.1">
    <property type="nucleotide sequence ID" value="NZ_JACHJV010000001.1"/>
</dbReference>
<comment type="caution">
    <text evidence="4">The sequence shown here is derived from an EMBL/GenBank/DDBJ whole genome shotgun (WGS) entry which is preliminary data.</text>
</comment>
<keyword evidence="2" id="KW-0732">Signal</keyword>
<name>A0A7W7R6B5_KITKI</name>
<dbReference type="InterPro" id="IPR025326">
    <property type="entry name" value="DUF4232"/>
</dbReference>
<evidence type="ECO:0000256" key="2">
    <source>
        <dbReference type="SAM" id="SignalP"/>
    </source>
</evidence>
<reference evidence="4 5" key="1">
    <citation type="submission" date="2020-08" db="EMBL/GenBank/DDBJ databases">
        <title>Sequencing the genomes of 1000 actinobacteria strains.</title>
        <authorList>
            <person name="Klenk H.-P."/>
        </authorList>
    </citation>
    <scope>NUCLEOTIDE SEQUENCE [LARGE SCALE GENOMIC DNA]</scope>
    <source>
        <strain evidence="4 5">DSM 41654</strain>
    </source>
</reference>
<organism evidence="4 5">
    <name type="scientific">Kitasatospora kifunensis</name>
    <name type="common">Streptomyces kifunensis</name>
    <dbReference type="NCBI Taxonomy" id="58351"/>
    <lineage>
        <taxon>Bacteria</taxon>
        <taxon>Bacillati</taxon>
        <taxon>Actinomycetota</taxon>
        <taxon>Actinomycetes</taxon>
        <taxon>Kitasatosporales</taxon>
        <taxon>Streptomycetaceae</taxon>
        <taxon>Kitasatospora</taxon>
    </lineage>
</organism>
<feature type="signal peptide" evidence="2">
    <location>
        <begin position="1"/>
        <end position="25"/>
    </location>
</feature>
<evidence type="ECO:0000313" key="4">
    <source>
        <dbReference type="EMBL" id="MBB4926169.1"/>
    </source>
</evidence>
<dbReference type="EMBL" id="JACHJV010000001">
    <property type="protein sequence ID" value="MBB4926169.1"/>
    <property type="molecule type" value="Genomic_DNA"/>
</dbReference>
<dbReference type="PROSITE" id="PS51257">
    <property type="entry name" value="PROKAR_LIPOPROTEIN"/>
    <property type="match status" value="1"/>
</dbReference>
<feature type="chain" id="PRO_5031251277" description="DUF4232 domain-containing protein" evidence="2">
    <location>
        <begin position="26"/>
        <end position="257"/>
    </location>
</feature>
<feature type="region of interest" description="Disordered" evidence="1">
    <location>
        <begin position="30"/>
        <end position="91"/>
    </location>
</feature>
<accession>A0A7W7R6B5</accession>
<dbReference type="Proteomes" id="UP000540506">
    <property type="component" value="Unassembled WGS sequence"/>
</dbReference>
<feature type="compositionally biased region" description="Low complexity" evidence="1">
    <location>
        <begin position="67"/>
        <end position="81"/>
    </location>
</feature>
<feature type="domain" description="DUF4232" evidence="3">
    <location>
        <begin position="100"/>
        <end position="211"/>
    </location>
</feature>
<feature type="compositionally biased region" description="Low complexity" evidence="1">
    <location>
        <begin position="43"/>
        <end position="58"/>
    </location>
</feature>
<evidence type="ECO:0000313" key="5">
    <source>
        <dbReference type="Proteomes" id="UP000540506"/>
    </source>
</evidence>
<dbReference type="AlphaFoldDB" id="A0A7W7R6B5"/>
<evidence type="ECO:0000259" key="3">
    <source>
        <dbReference type="Pfam" id="PF14016"/>
    </source>
</evidence>
<dbReference type="Pfam" id="PF14016">
    <property type="entry name" value="DUF4232"/>
    <property type="match status" value="1"/>
</dbReference>
<gene>
    <name evidence="4" type="ORF">FHR34_005162</name>
</gene>